<evidence type="ECO:0000313" key="2">
    <source>
        <dbReference type="EMBL" id="EIJ82133.1"/>
    </source>
</evidence>
<proteinExistence type="predicted"/>
<name>I3E6L2_BACMT</name>
<dbReference type="Pfam" id="PF09350">
    <property type="entry name" value="DJC28_CD"/>
    <property type="match status" value="1"/>
</dbReference>
<dbReference type="STRING" id="997296.PB1_04325"/>
<evidence type="ECO:0000259" key="1">
    <source>
        <dbReference type="Pfam" id="PF09350"/>
    </source>
</evidence>
<dbReference type="Proteomes" id="UP000010523">
    <property type="component" value="Unassembled WGS sequence"/>
</dbReference>
<reference evidence="2 3" key="1">
    <citation type="journal article" date="2012" name="Appl. Environ. Microbiol.">
        <title>Genome Sequence of Thermotolerant Bacillus methanolicus: Features and Regulation Related to Methylotrophy and Production of L-Lysine and L-Glutamate from Methanol.</title>
        <authorList>
            <person name="Heggeset T.M."/>
            <person name="Krog A."/>
            <person name="Balzer S."/>
            <person name="Wentzel A."/>
            <person name="Ellingsen T.E."/>
            <person name="Brautaset T."/>
        </authorList>
    </citation>
    <scope>NUCLEOTIDE SEQUENCE [LARGE SCALE GENOMIC DNA]</scope>
    <source>
        <strain evidence="2 3">PB1</strain>
    </source>
</reference>
<dbReference type="EMBL" id="AFEU01000001">
    <property type="protein sequence ID" value="EIJ82133.1"/>
    <property type="molecule type" value="Genomic_DNA"/>
</dbReference>
<dbReference type="PATRIC" id="fig|997296.3.peg.942"/>
<dbReference type="AlphaFoldDB" id="I3E6L2"/>
<dbReference type="eggNOG" id="ENOG5032TNY">
    <property type="taxonomic scope" value="Bacteria"/>
</dbReference>
<evidence type="ECO:0000313" key="3">
    <source>
        <dbReference type="Proteomes" id="UP000010523"/>
    </source>
</evidence>
<dbReference type="RefSeq" id="WP_003350929.1">
    <property type="nucleotide sequence ID" value="NZ_AFEU01000001.1"/>
</dbReference>
<feature type="domain" description="DnaJ homologue subfamily C member 28 conserved" evidence="1">
    <location>
        <begin position="15"/>
        <end position="80"/>
    </location>
</feature>
<accession>I3E6L2</accession>
<dbReference type="InterPro" id="IPR018961">
    <property type="entry name" value="DnaJ_homolog_subfam-C_membr-28"/>
</dbReference>
<protein>
    <recommendedName>
        <fullName evidence="1">DnaJ homologue subfamily C member 28 conserved domain-containing protein</fullName>
    </recommendedName>
</protein>
<dbReference type="InterPro" id="IPR052573">
    <property type="entry name" value="DnaJ_C_subfamily_28"/>
</dbReference>
<organism evidence="2 3">
    <name type="scientific">Bacillus methanolicus PB1</name>
    <dbReference type="NCBI Taxonomy" id="997296"/>
    <lineage>
        <taxon>Bacteria</taxon>
        <taxon>Bacillati</taxon>
        <taxon>Bacillota</taxon>
        <taxon>Bacilli</taxon>
        <taxon>Bacillales</taxon>
        <taxon>Bacillaceae</taxon>
        <taxon>Bacillus</taxon>
    </lineage>
</organism>
<keyword evidence="3" id="KW-1185">Reference proteome</keyword>
<gene>
    <name evidence="2" type="ORF">PB1_04325</name>
</gene>
<sequence>MHKEGIGIDFSVILSEERIRKAYENGEFENLPGYGKPLKLDDLSSVPDNLRMAYRLLKNAGYSPEENRLKQEMMTIEDLLKTCDDQEEKERLQKKLNEKIIRFNSLISKRRIQTNSSVFKNYSSKINSKFS</sequence>
<comment type="caution">
    <text evidence="2">The sequence shown here is derived from an EMBL/GenBank/DDBJ whole genome shotgun (WGS) entry which is preliminary data.</text>
</comment>
<dbReference type="PANTHER" id="PTHR39158:SF1">
    <property type="entry name" value="DNAJ HOMOLOG SUBFAMILY C MEMBER 28"/>
    <property type="match status" value="1"/>
</dbReference>
<dbReference type="PANTHER" id="PTHR39158">
    <property type="entry name" value="OS08G0560600 PROTEIN"/>
    <property type="match status" value="1"/>
</dbReference>